<keyword evidence="4" id="KW-1185">Reference proteome</keyword>
<sequence length="389" mass="41326">MTQTAAPVESAAQVAGRRVRRWRGIVLPILALAVIAVLLAALRPEPTGGYLDPESPGGNGTRALAEIVRQNGTPVTVARTAREAASTATRTTTVVVVRSERLTKEELRRLASMPGTLLLIEPTDAALKRLAPGVTRATTAAADFAVPGCPLMEGTGTVAFGDSQLYDAPDQAVTCYRDPEGNRGRLVALGESVSKPVTVLGSGTPLTNDELDEEGNAALGMELLGGPGGVVWLMPDLPTEDETGDASLTELIPPGVPLFFWQVFIAVVLLALWRMRRLGPVVTERLPVAVRSAETVEGRARLYRAARARDRAALALRESARERFVPLLGLPRSAAADPGKAEQVTALVTARTGWDAQTAGWALYGPDPGDDAELVRLTDLLDDLEKRLL</sequence>
<evidence type="ECO:0000256" key="1">
    <source>
        <dbReference type="SAM" id="Phobius"/>
    </source>
</evidence>
<dbReference type="RefSeq" id="WP_344242851.1">
    <property type="nucleotide sequence ID" value="NZ_BAAAHH010000019.1"/>
</dbReference>
<name>A0ABN1RHM1_9ACTN</name>
<accession>A0ABN1RHM1</accession>
<proteinExistence type="predicted"/>
<gene>
    <name evidence="3" type="ORF">GCM10009550_44730</name>
</gene>
<keyword evidence="1" id="KW-1133">Transmembrane helix</keyword>
<dbReference type="Pfam" id="PF14258">
    <property type="entry name" value="DUF4350"/>
    <property type="match status" value="1"/>
</dbReference>
<protein>
    <submittedName>
        <fullName evidence="3">DUF4350 domain-containing protein</fullName>
    </submittedName>
</protein>
<evidence type="ECO:0000259" key="2">
    <source>
        <dbReference type="Pfam" id="PF14258"/>
    </source>
</evidence>
<evidence type="ECO:0000313" key="3">
    <source>
        <dbReference type="EMBL" id="GAA0957412.1"/>
    </source>
</evidence>
<dbReference type="EMBL" id="BAAAHH010000019">
    <property type="protein sequence ID" value="GAA0957412.1"/>
    <property type="molecule type" value="Genomic_DNA"/>
</dbReference>
<evidence type="ECO:0000313" key="4">
    <source>
        <dbReference type="Proteomes" id="UP001500665"/>
    </source>
</evidence>
<dbReference type="Proteomes" id="UP001500665">
    <property type="component" value="Unassembled WGS sequence"/>
</dbReference>
<feature type="transmembrane region" description="Helical" evidence="1">
    <location>
        <begin position="258"/>
        <end position="275"/>
    </location>
</feature>
<keyword evidence="1" id="KW-0472">Membrane</keyword>
<dbReference type="InterPro" id="IPR025646">
    <property type="entry name" value="DUF4350"/>
</dbReference>
<comment type="caution">
    <text evidence="3">The sequence shown here is derived from an EMBL/GenBank/DDBJ whole genome shotgun (WGS) entry which is preliminary data.</text>
</comment>
<organism evidence="3 4">
    <name type="scientific">Actinocorallia libanotica</name>
    <dbReference type="NCBI Taxonomy" id="46162"/>
    <lineage>
        <taxon>Bacteria</taxon>
        <taxon>Bacillati</taxon>
        <taxon>Actinomycetota</taxon>
        <taxon>Actinomycetes</taxon>
        <taxon>Streptosporangiales</taxon>
        <taxon>Thermomonosporaceae</taxon>
        <taxon>Actinocorallia</taxon>
    </lineage>
</organism>
<feature type="transmembrane region" description="Helical" evidence="1">
    <location>
        <begin position="25"/>
        <end position="42"/>
    </location>
</feature>
<keyword evidence="1" id="KW-0812">Transmembrane</keyword>
<feature type="domain" description="DUF4350" evidence="2">
    <location>
        <begin position="53"/>
        <end position="224"/>
    </location>
</feature>
<reference evidence="3 4" key="1">
    <citation type="journal article" date="2019" name="Int. J. Syst. Evol. Microbiol.">
        <title>The Global Catalogue of Microorganisms (GCM) 10K type strain sequencing project: providing services to taxonomists for standard genome sequencing and annotation.</title>
        <authorList>
            <consortium name="The Broad Institute Genomics Platform"/>
            <consortium name="The Broad Institute Genome Sequencing Center for Infectious Disease"/>
            <person name="Wu L."/>
            <person name="Ma J."/>
        </authorList>
    </citation>
    <scope>NUCLEOTIDE SEQUENCE [LARGE SCALE GENOMIC DNA]</scope>
    <source>
        <strain evidence="3 4">JCM 10696</strain>
    </source>
</reference>